<feature type="chain" id="PRO_5004590337" evidence="1">
    <location>
        <begin position="26"/>
        <end position="345"/>
    </location>
</feature>
<evidence type="ECO:0000259" key="2">
    <source>
        <dbReference type="Pfam" id="PF04069"/>
    </source>
</evidence>
<feature type="signal peptide" evidence="1">
    <location>
        <begin position="1"/>
        <end position="25"/>
    </location>
</feature>
<dbReference type="EMBL" id="CAQM01000036">
    <property type="protein sequence ID" value="CCQ59793.1"/>
    <property type="molecule type" value="Genomic_DNA"/>
</dbReference>
<reference evidence="3 4" key="2">
    <citation type="submission" date="2013-09" db="EMBL/GenBank/DDBJ databases">
        <title>Whole genome comparison of six Crocosphaera watsonii strains with differing phenotypes.</title>
        <authorList>
            <person name="Bench S.R."/>
            <person name="Heller P."/>
            <person name="Frank I."/>
            <person name="Arciniega M."/>
            <person name="Shilova I.N."/>
            <person name="Zehr J.P."/>
        </authorList>
    </citation>
    <scope>NUCLEOTIDE SEQUENCE [LARGE SCALE GENOMIC DNA]</scope>
    <source>
        <strain evidence="3 4">WH 0401</strain>
    </source>
</reference>
<dbReference type="NCBIfam" id="NF008334">
    <property type="entry name" value="PRK11119.1"/>
    <property type="match status" value="1"/>
</dbReference>
<dbReference type="Proteomes" id="UP000018198">
    <property type="component" value="Unassembled WGS sequence"/>
</dbReference>
<sequence>MRVETLLKLKRTIPLFVLLTSSLIACQTTPPSEDNTSQSTQKVTVRTAHSSWIEEHFQTEIVKIGLEKLGYEVETPKEIEYPALYISLANGELDYSIVYYYPGHKEFFENAGGEDKLEAVGTITADGTQRYQIDRKTAEQHNITNLEQLKDPKIAQLFDSDGDGKANLVGCNPGWACESIIEHHLDAYELRDTVEHDQGQYTALLANSVTRYKEGESVFFYAYNPHWIGATLKPEEDVVWLEVPFTDLPTKIAENMEKDTLVEGKNLGFPKTEQRIATNKQFLAENPIAKSWFELVQIPAKDINEESLRIKEGENKPEDIRRHAEEWVEKNQDLFNSWLEKARNQ</sequence>
<dbReference type="SUPFAM" id="SSF53850">
    <property type="entry name" value="Periplasmic binding protein-like II"/>
    <property type="match status" value="1"/>
</dbReference>
<dbReference type="GO" id="GO:0022857">
    <property type="term" value="F:transmembrane transporter activity"/>
    <property type="evidence" value="ECO:0007669"/>
    <property type="project" value="InterPro"/>
</dbReference>
<comment type="caution">
    <text evidence="3">The sequence shown here is derived from an EMBL/GenBank/DDBJ whole genome shotgun (WGS) entry which is preliminary data.</text>
</comment>
<evidence type="ECO:0000313" key="3">
    <source>
        <dbReference type="EMBL" id="CCQ59793.1"/>
    </source>
</evidence>
<organism evidence="3 4">
    <name type="scientific">Crocosphaera watsonii WH 0401</name>
    <dbReference type="NCBI Taxonomy" id="555881"/>
    <lineage>
        <taxon>Bacteria</taxon>
        <taxon>Bacillati</taxon>
        <taxon>Cyanobacteriota</taxon>
        <taxon>Cyanophyceae</taxon>
        <taxon>Oscillatoriophycideae</taxon>
        <taxon>Chroococcales</taxon>
        <taxon>Aphanothecaceae</taxon>
        <taxon>Crocosphaera</taxon>
    </lineage>
</organism>
<dbReference type="CDD" id="cd13638">
    <property type="entry name" value="PBP2_EcProx_like"/>
    <property type="match status" value="1"/>
</dbReference>
<dbReference type="Gene3D" id="3.40.190.100">
    <property type="entry name" value="Glycine betaine-binding periplasmic protein, domain 2"/>
    <property type="match status" value="1"/>
</dbReference>
<dbReference type="PROSITE" id="PS51257">
    <property type="entry name" value="PROKAR_LIPOPROTEIN"/>
    <property type="match status" value="1"/>
</dbReference>
<dbReference type="Gene3D" id="3.40.190.10">
    <property type="entry name" value="Periplasmic binding protein-like II"/>
    <property type="match status" value="1"/>
</dbReference>
<accession>T2J1Q1</accession>
<evidence type="ECO:0000313" key="4">
    <source>
        <dbReference type="Proteomes" id="UP000018198"/>
    </source>
</evidence>
<reference evidence="3 4" key="1">
    <citation type="submission" date="2013-01" db="EMBL/GenBank/DDBJ databases">
        <authorList>
            <person name="Bench S."/>
        </authorList>
    </citation>
    <scope>NUCLEOTIDE SEQUENCE [LARGE SCALE GENOMIC DNA]</scope>
    <source>
        <strain evidence="3 4">WH 0401</strain>
    </source>
</reference>
<keyword evidence="1" id="KW-0732">Signal</keyword>
<proteinExistence type="predicted"/>
<protein>
    <submittedName>
        <fullName evidence="3">L-proline glycine betaine binding ABC transporter protein ProX (TC 3.A.1.12.1)</fullName>
    </submittedName>
</protein>
<dbReference type="AlphaFoldDB" id="T2J1Q1"/>
<evidence type="ECO:0000256" key="1">
    <source>
        <dbReference type="SAM" id="SignalP"/>
    </source>
</evidence>
<name>T2J1Q1_CROWT</name>
<feature type="domain" description="ABC-type glycine betaine transport system substrate-binding" evidence="2">
    <location>
        <begin position="44"/>
        <end position="330"/>
    </location>
</feature>
<dbReference type="GO" id="GO:0043190">
    <property type="term" value="C:ATP-binding cassette (ABC) transporter complex"/>
    <property type="evidence" value="ECO:0007669"/>
    <property type="project" value="InterPro"/>
</dbReference>
<dbReference type="Pfam" id="PF04069">
    <property type="entry name" value="OpuAC"/>
    <property type="match status" value="1"/>
</dbReference>
<gene>
    <name evidence="3" type="ORF">CWATWH0401_2413</name>
</gene>
<dbReference type="InterPro" id="IPR007210">
    <property type="entry name" value="ABC_Gly_betaine_transp_sub-bd"/>
</dbReference>